<protein>
    <submittedName>
        <fullName evidence="1">Uncharacterized protein</fullName>
    </submittedName>
</protein>
<evidence type="ECO:0000313" key="2">
    <source>
        <dbReference type="Proteomes" id="UP001058074"/>
    </source>
</evidence>
<keyword evidence="2" id="KW-1185">Reference proteome</keyword>
<evidence type="ECO:0000313" key="1">
    <source>
        <dbReference type="EMBL" id="GKX65205.1"/>
    </source>
</evidence>
<proteinExistence type="predicted"/>
<dbReference type="EMBL" id="BROD01000001">
    <property type="protein sequence ID" value="GKX65205.1"/>
    <property type="molecule type" value="Genomic_DNA"/>
</dbReference>
<accession>A0ACB5R7N4</accession>
<reference evidence="1" key="1">
    <citation type="journal article" date="2025" name="Int. J. Syst. Evol. Microbiol.">
        <title>Inconstantimicrobium mannanitabidum sp. nov., a novel member of the family Clostridiaceae isolated from anoxic soil under the treatment of reductive soil disinfestation.</title>
        <authorList>
            <person name="Ueki A."/>
            <person name="Tonouchi A."/>
            <person name="Honma S."/>
            <person name="Kaku N."/>
            <person name="Ueki K."/>
        </authorList>
    </citation>
    <scope>NUCLEOTIDE SEQUENCE</scope>
    <source>
        <strain evidence="1">TW13</strain>
    </source>
</reference>
<dbReference type="Proteomes" id="UP001058074">
    <property type="component" value="Unassembled WGS sequence"/>
</dbReference>
<organism evidence="1 2">
    <name type="scientific">Inconstantimicrobium mannanitabidum</name>
    <dbReference type="NCBI Taxonomy" id="1604901"/>
    <lineage>
        <taxon>Bacteria</taxon>
        <taxon>Bacillati</taxon>
        <taxon>Bacillota</taxon>
        <taxon>Clostridia</taxon>
        <taxon>Eubacteriales</taxon>
        <taxon>Clostridiaceae</taxon>
        <taxon>Inconstantimicrobium</taxon>
    </lineage>
</organism>
<name>A0ACB5R7N4_9CLOT</name>
<sequence length="52" mass="5909">MLLPPYSLELNIIEGLYGGLKSSVINNVFYPSLVRVKIEVQKFIRTINMVPT</sequence>
<gene>
    <name evidence="1" type="ORF">rsdtw13_04630</name>
</gene>
<comment type="caution">
    <text evidence="1">The sequence shown here is derived from an EMBL/GenBank/DDBJ whole genome shotgun (WGS) entry which is preliminary data.</text>
</comment>